<evidence type="ECO:0000256" key="1">
    <source>
        <dbReference type="ARBA" id="ARBA00006484"/>
    </source>
</evidence>
<dbReference type="GO" id="GO:0016491">
    <property type="term" value="F:oxidoreductase activity"/>
    <property type="evidence" value="ECO:0007669"/>
    <property type="project" value="UniProtKB-KW"/>
</dbReference>
<accession>A0A0C3RSI5</accession>
<gene>
    <name evidence="5" type="ORF">PHLGIDRAFT_20262</name>
</gene>
<sequence length="288" mass="31603">MSTSRVWLITGSSSGFGRRLVEFALARGERVVATLRTPSDLDGLASEYSSHQLLVTKLDVTDRSAIAGAFHEAKSAFGRVDVVFNNAGCWMLGEVESTPEDVARRLFDVNFWGAANVSSETVRFFREDNPRGAGGRLIVVSSDAGIAPFVSNGYYNASKFALEGLTQTLSQELDPEWNIKITIIEPGYFRTPIVDKATQLPIHTAHANPAGAVVKQREHEDQTFEDPNYKIGDVRKAVEKIFELAGLPTPPLRLAMGLDAVSKIRSQIAQLGDELEAYEGWSSDLLER</sequence>
<keyword evidence="6" id="KW-1185">Reference proteome</keyword>
<dbReference type="STRING" id="745531.A0A0C3RSI5"/>
<dbReference type="PRINTS" id="PR00081">
    <property type="entry name" value="GDHRDH"/>
</dbReference>
<name>A0A0C3RSI5_PHLG1</name>
<dbReference type="InterPro" id="IPR020904">
    <property type="entry name" value="Sc_DH/Rdtase_CS"/>
</dbReference>
<evidence type="ECO:0000256" key="2">
    <source>
        <dbReference type="ARBA" id="ARBA00022857"/>
    </source>
</evidence>
<dbReference type="EMBL" id="KN840621">
    <property type="protein sequence ID" value="KIP03346.1"/>
    <property type="molecule type" value="Genomic_DNA"/>
</dbReference>
<evidence type="ECO:0000313" key="6">
    <source>
        <dbReference type="Proteomes" id="UP000053257"/>
    </source>
</evidence>
<dbReference type="InterPro" id="IPR036291">
    <property type="entry name" value="NAD(P)-bd_dom_sf"/>
</dbReference>
<dbReference type="SUPFAM" id="SSF51735">
    <property type="entry name" value="NAD(P)-binding Rossmann-fold domains"/>
    <property type="match status" value="1"/>
</dbReference>
<keyword evidence="3" id="KW-0560">Oxidoreductase</keyword>
<dbReference type="HOGENOM" id="CLU_010194_2_9_1"/>
<evidence type="ECO:0000256" key="4">
    <source>
        <dbReference type="RuleBase" id="RU000363"/>
    </source>
</evidence>
<comment type="similarity">
    <text evidence="1 4">Belongs to the short-chain dehydrogenases/reductases (SDR) family.</text>
</comment>
<protein>
    <recommendedName>
        <fullName evidence="7">NAD(P)-binding protein</fullName>
    </recommendedName>
</protein>
<dbReference type="Pfam" id="PF00106">
    <property type="entry name" value="adh_short"/>
    <property type="match status" value="1"/>
</dbReference>
<dbReference type="AlphaFoldDB" id="A0A0C3RSI5"/>
<dbReference type="PROSITE" id="PS00061">
    <property type="entry name" value="ADH_SHORT"/>
    <property type="match status" value="1"/>
</dbReference>
<evidence type="ECO:0000313" key="5">
    <source>
        <dbReference type="EMBL" id="KIP03346.1"/>
    </source>
</evidence>
<evidence type="ECO:0008006" key="7">
    <source>
        <dbReference type="Google" id="ProtNLM"/>
    </source>
</evidence>
<reference evidence="5 6" key="1">
    <citation type="journal article" date="2014" name="PLoS Genet.">
        <title>Analysis of the Phlebiopsis gigantea genome, transcriptome and secretome provides insight into its pioneer colonization strategies of wood.</title>
        <authorList>
            <person name="Hori C."/>
            <person name="Ishida T."/>
            <person name="Igarashi K."/>
            <person name="Samejima M."/>
            <person name="Suzuki H."/>
            <person name="Master E."/>
            <person name="Ferreira P."/>
            <person name="Ruiz-Duenas F.J."/>
            <person name="Held B."/>
            <person name="Canessa P."/>
            <person name="Larrondo L.F."/>
            <person name="Schmoll M."/>
            <person name="Druzhinina I.S."/>
            <person name="Kubicek C.P."/>
            <person name="Gaskell J.A."/>
            <person name="Kersten P."/>
            <person name="St John F."/>
            <person name="Glasner J."/>
            <person name="Sabat G."/>
            <person name="Splinter BonDurant S."/>
            <person name="Syed K."/>
            <person name="Yadav J."/>
            <person name="Mgbeahuruike A.C."/>
            <person name="Kovalchuk A."/>
            <person name="Asiegbu F.O."/>
            <person name="Lackner G."/>
            <person name="Hoffmeister D."/>
            <person name="Rencoret J."/>
            <person name="Gutierrez A."/>
            <person name="Sun H."/>
            <person name="Lindquist E."/>
            <person name="Barry K."/>
            <person name="Riley R."/>
            <person name="Grigoriev I.V."/>
            <person name="Henrissat B."/>
            <person name="Kues U."/>
            <person name="Berka R.M."/>
            <person name="Martinez A.T."/>
            <person name="Covert S.F."/>
            <person name="Blanchette R.A."/>
            <person name="Cullen D."/>
        </authorList>
    </citation>
    <scope>NUCLEOTIDE SEQUENCE [LARGE SCALE GENOMIC DNA]</scope>
    <source>
        <strain evidence="5 6">11061_1 CR5-6</strain>
    </source>
</reference>
<dbReference type="OrthoDB" id="1274115at2759"/>
<dbReference type="Proteomes" id="UP000053257">
    <property type="component" value="Unassembled WGS sequence"/>
</dbReference>
<organism evidence="5 6">
    <name type="scientific">Phlebiopsis gigantea (strain 11061_1 CR5-6)</name>
    <name type="common">White-rot fungus</name>
    <name type="synonym">Peniophora gigantea</name>
    <dbReference type="NCBI Taxonomy" id="745531"/>
    <lineage>
        <taxon>Eukaryota</taxon>
        <taxon>Fungi</taxon>
        <taxon>Dikarya</taxon>
        <taxon>Basidiomycota</taxon>
        <taxon>Agaricomycotina</taxon>
        <taxon>Agaricomycetes</taxon>
        <taxon>Polyporales</taxon>
        <taxon>Phanerochaetaceae</taxon>
        <taxon>Phlebiopsis</taxon>
    </lineage>
</organism>
<dbReference type="InterPro" id="IPR051911">
    <property type="entry name" value="SDR_oxidoreductase"/>
</dbReference>
<dbReference type="PANTHER" id="PTHR43976:SF16">
    <property type="entry name" value="SHORT-CHAIN DEHYDROGENASE_REDUCTASE FAMILY PROTEIN"/>
    <property type="match status" value="1"/>
</dbReference>
<dbReference type="PRINTS" id="PR00080">
    <property type="entry name" value="SDRFAMILY"/>
</dbReference>
<proteinExistence type="inferred from homology"/>
<dbReference type="InterPro" id="IPR002347">
    <property type="entry name" value="SDR_fam"/>
</dbReference>
<dbReference type="PANTHER" id="PTHR43976">
    <property type="entry name" value="SHORT CHAIN DEHYDROGENASE"/>
    <property type="match status" value="1"/>
</dbReference>
<keyword evidence="2" id="KW-0521">NADP</keyword>
<dbReference type="CDD" id="cd05374">
    <property type="entry name" value="17beta-HSD-like_SDR_c"/>
    <property type="match status" value="1"/>
</dbReference>
<dbReference type="Gene3D" id="3.40.50.720">
    <property type="entry name" value="NAD(P)-binding Rossmann-like Domain"/>
    <property type="match status" value="1"/>
</dbReference>
<evidence type="ECO:0000256" key="3">
    <source>
        <dbReference type="ARBA" id="ARBA00023002"/>
    </source>
</evidence>